<keyword evidence="4" id="KW-0645">Protease</keyword>
<dbReference type="SUPFAM" id="SSF63737">
    <property type="entry name" value="Leukotriene A4 hydrolase N-terminal domain"/>
    <property type="match status" value="1"/>
</dbReference>
<evidence type="ECO:0000256" key="8">
    <source>
        <dbReference type="ARBA" id="ARBA00023049"/>
    </source>
</evidence>
<dbReference type="Gene3D" id="1.10.390.10">
    <property type="entry name" value="Neutral Protease Domain 2"/>
    <property type="match status" value="1"/>
</dbReference>
<dbReference type="Pfam" id="PF01433">
    <property type="entry name" value="Peptidase_M1"/>
    <property type="match status" value="1"/>
</dbReference>
<accession>A0A662ZCQ5</accession>
<evidence type="ECO:0000313" key="14">
    <source>
        <dbReference type="EMBL" id="SFK47360.1"/>
    </source>
</evidence>
<dbReference type="PANTHER" id="PTHR46322:SF1">
    <property type="entry name" value="PUROMYCIN-SENSITIVE AMINOPEPTIDASE"/>
    <property type="match status" value="1"/>
</dbReference>
<dbReference type="PANTHER" id="PTHR46322">
    <property type="entry name" value="PUROMYCIN-SENSITIVE AMINOPEPTIDASE"/>
    <property type="match status" value="1"/>
</dbReference>
<keyword evidence="7" id="KW-0862">Zinc</keyword>
<dbReference type="InterPro" id="IPR037144">
    <property type="entry name" value="Peptidase_M1_pepN_C_sf"/>
</dbReference>
<evidence type="ECO:0000259" key="12">
    <source>
        <dbReference type="Pfam" id="PF17432"/>
    </source>
</evidence>
<feature type="domain" description="Aminopeptidase N-like N-terminal" evidence="13">
    <location>
        <begin position="29"/>
        <end position="189"/>
    </location>
</feature>
<dbReference type="Gene3D" id="2.60.40.1840">
    <property type="match status" value="1"/>
</dbReference>
<protein>
    <recommendedName>
        <fullName evidence="9">Aminopeptidase N</fullName>
        <ecNumber evidence="9">3.4.11.2</ecNumber>
    </recommendedName>
</protein>
<dbReference type="InterPro" id="IPR014782">
    <property type="entry name" value="Peptidase_M1_dom"/>
</dbReference>
<comment type="cofactor">
    <cofactor evidence="1">
        <name>Zn(2+)</name>
        <dbReference type="ChEBI" id="CHEBI:29105"/>
    </cofactor>
</comment>
<comment type="similarity">
    <text evidence="2">Belongs to the peptidase M1 family.</text>
</comment>
<evidence type="ECO:0000256" key="5">
    <source>
        <dbReference type="ARBA" id="ARBA00022723"/>
    </source>
</evidence>
<sequence length="878" mass="99654">MTAEKRNTYKAQKRTDYKAPNFTATDIDLTFTLDDTKTIVKNVTRFKRLTSDAKAPLILNGEELKLNYLKVDGINYKFKETKNGVEIPSVPDEFTVELENEINPSANSSLMGLYKSNGTFCTQCEPEGFRRITYSLDRSDVLAKYRVTIIGPEYGCGVLLSNGNLIERGTKKNRPYAIWEDPFPKPSYLFALVAGTFDIVSDTFTTMSGRKVDLELYVDRGAYERGLWAMQSIKDSMKWDEGRWGLEFDLDNFKVVAVDFFNFGAMENKGLNVFNSVYVMVDPTCATDTAFYNVQSVIGHEYFHNYTGDRVTLRDWFQLSLKESLTVFRDQEFSSDVANRALTRLHAINVIRGPQFAEDASPMAHPVRPEEVMEMNNFYTVTIYDKGAEIIRMIHTLIGESRFKKALNDYLHKYDGQAVTIEDFLCCFEESAGVDLSQFRRWYTQAGTPHVKASWTYDEENKNLVLKLSQHTNPTRDQQVKEPFYMPIRMSFLDKEGHDVHPAELSSDGYIILNENEQEYRFTLDRDTLPVILRDFSAPVKLDAPYTIEQLQHMLSFCDDAFIKVDCATTMQNRYIHDNLEIAAAQSVLKDPAELIASYKAILDSVDSQSDLILINETLKIQSIANLMETFDKINIDAIKYAHDALETKVAVSLVNEFVELYGKIRALSANYSVADMGRRAINNSALHMIAVAKCAMDKKKDASDIVLNHYNSSKNMTDKLQAMTDAVHLDLECKTEILKSFEKDWSKDALVFDNFFRVQATVPNKSAIDNVKKLLSHPSYDGKNPNRVRALAGALALSNPVALNDISGEGYDLLCKQISALNDINPSVAARILTPLLSFRRLDEKRQGMILNNLNSLMQMPKLSRSIYEKVSTALKE</sequence>
<dbReference type="InterPro" id="IPR027268">
    <property type="entry name" value="Peptidase_M4/M1_CTD_sf"/>
</dbReference>
<evidence type="ECO:0000256" key="4">
    <source>
        <dbReference type="ARBA" id="ARBA00022670"/>
    </source>
</evidence>
<dbReference type="Proteomes" id="UP000243374">
    <property type="component" value="Unassembled WGS sequence"/>
</dbReference>
<dbReference type="CDD" id="cd09600">
    <property type="entry name" value="M1_APN"/>
    <property type="match status" value="1"/>
</dbReference>
<evidence type="ECO:0000259" key="13">
    <source>
        <dbReference type="Pfam" id="PF17900"/>
    </source>
</evidence>
<dbReference type="Pfam" id="PF17900">
    <property type="entry name" value="Peptidase_M1_N"/>
    <property type="match status" value="1"/>
</dbReference>
<reference evidence="14 15" key="1">
    <citation type="submission" date="2016-10" db="EMBL/GenBank/DDBJ databases">
        <authorList>
            <person name="Varghese N."/>
            <person name="Submissions S."/>
        </authorList>
    </citation>
    <scope>NUCLEOTIDE SEQUENCE [LARGE SCALE GENOMIC DNA]</scope>
    <source>
        <strain evidence="14 15">22B</strain>
    </source>
</reference>
<dbReference type="EC" id="3.4.11.2" evidence="9"/>
<keyword evidence="5" id="KW-0479">Metal-binding</keyword>
<dbReference type="Pfam" id="PF17432">
    <property type="entry name" value="DUF3458_C"/>
    <property type="match status" value="1"/>
</dbReference>
<feature type="domain" description="Peptidase M1 alanyl aminopeptidase C-terminal" evidence="12">
    <location>
        <begin position="549"/>
        <end position="877"/>
    </location>
</feature>
<dbReference type="GO" id="GO:0008237">
    <property type="term" value="F:metallopeptidase activity"/>
    <property type="evidence" value="ECO:0007669"/>
    <property type="project" value="UniProtKB-UniRule"/>
</dbReference>
<evidence type="ECO:0000256" key="7">
    <source>
        <dbReference type="ARBA" id="ARBA00022833"/>
    </source>
</evidence>
<evidence type="ECO:0000256" key="1">
    <source>
        <dbReference type="ARBA" id="ARBA00001947"/>
    </source>
</evidence>
<dbReference type="GO" id="GO:0006508">
    <property type="term" value="P:proteolysis"/>
    <property type="evidence" value="ECO:0007669"/>
    <property type="project" value="UniProtKB-UniRule"/>
</dbReference>
<evidence type="ECO:0000259" key="11">
    <source>
        <dbReference type="Pfam" id="PF11940"/>
    </source>
</evidence>
<feature type="domain" description="Peptidase M1 alanyl aminopeptidase Ig-like fold" evidence="11">
    <location>
        <begin position="447"/>
        <end position="544"/>
    </location>
</feature>
<keyword evidence="8" id="KW-0482">Metalloprotease</keyword>
<dbReference type="SUPFAM" id="SSF55486">
    <property type="entry name" value="Metalloproteases ('zincins'), catalytic domain"/>
    <property type="match status" value="1"/>
</dbReference>
<evidence type="ECO:0000256" key="6">
    <source>
        <dbReference type="ARBA" id="ARBA00022801"/>
    </source>
</evidence>
<keyword evidence="3 14" id="KW-0031">Aminopeptidase</keyword>
<gene>
    <name evidence="14" type="ORF">SAMN04487865_10844</name>
</gene>
<dbReference type="Gene3D" id="3.30.2010.30">
    <property type="match status" value="1"/>
</dbReference>
<dbReference type="FunFam" id="3.30.2010.30:FF:000002">
    <property type="entry name" value="Putative aminopeptidase N"/>
    <property type="match status" value="1"/>
</dbReference>
<proteinExistence type="inferred from homology"/>
<dbReference type="AlphaFoldDB" id="A0A662ZCQ5"/>
<organism evidence="14 15">
    <name type="scientific">Succinivibrio dextrinosolvens</name>
    <dbReference type="NCBI Taxonomy" id="83771"/>
    <lineage>
        <taxon>Bacteria</taxon>
        <taxon>Pseudomonadati</taxon>
        <taxon>Pseudomonadota</taxon>
        <taxon>Gammaproteobacteria</taxon>
        <taxon>Aeromonadales</taxon>
        <taxon>Succinivibrionaceae</taxon>
        <taxon>Succinivibrio</taxon>
    </lineage>
</organism>
<evidence type="ECO:0000256" key="3">
    <source>
        <dbReference type="ARBA" id="ARBA00022438"/>
    </source>
</evidence>
<dbReference type="InterPro" id="IPR038438">
    <property type="entry name" value="PepN_Ig-like_sf"/>
</dbReference>
<dbReference type="InterPro" id="IPR042097">
    <property type="entry name" value="Aminopeptidase_N-like_N_sf"/>
</dbReference>
<dbReference type="InterPro" id="IPR045357">
    <property type="entry name" value="Aminopeptidase_N-like_N"/>
</dbReference>
<evidence type="ECO:0000256" key="9">
    <source>
        <dbReference type="NCBIfam" id="TIGR02414"/>
    </source>
</evidence>
<evidence type="ECO:0000259" key="10">
    <source>
        <dbReference type="Pfam" id="PF01433"/>
    </source>
</evidence>
<dbReference type="InterPro" id="IPR012779">
    <property type="entry name" value="Peptidase_M1_pepN"/>
</dbReference>
<dbReference type="Pfam" id="PF11940">
    <property type="entry name" value="DUF3458"/>
    <property type="match status" value="1"/>
</dbReference>
<evidence type="ECO:0000313" key="15">
    <source>
        <dbReference type="Proteomes" id="UP000243374"/>
    </source>
</evidence>
<dbReference type="Gene3D" id="2.60.40.1730">
    <property type="entry name" value="tricorn interacting facor f3 domain"/>
    <property type="match status" value="1"/>
</dbReference>
<keyword evidence="15" id="KW-1185">Reference proteome</keyword>
<dbReference type="GO" id="GO:0016285">
    <property type="term" value="F:alanyl aminopeptidase activity"/>
    <property type="evidence" value="ECO:0007669"/>
    <property type="project" value="UniProtKB-EC"/>
</dbReference>
<name>A0A662ZCQ5_9GAMM</name>
<dbReference type="RefSeq" id="WP_074841756.1">
    <property type="nucleotide sequence ID" value="NZ_CP047056.1"/>
</dbReference>
<evidence type="ECO:0000256" key="2">
    <source>
        <dbReference type="ARBA" id="ARBA00010136"/>
    </source>
</evidence>
<dbReference type="InterPro" id="IPR024601">
    <property type="entry name" value="Peptidase_M1_pepN_C"/>
</dbReference>
<feature type="domain" description="Peptidase M1 membrane alanine aminopeptidase" evidence="10">
    <location>
        <begin position="228"/>
        <end position="442"/>
    </location>
</feature>
<keyword evidence="6" id="KW-0378">Hydrolase</keyword>
<dbReference type="NCBIfam" id="TIGR02414">
    <property type="entry name" value="pepN_proteo"/>
    <property type="match status" value="1"/>
</dbReference>
<dbReference type="InterPro" id="IPR035414">
    <property type="entry name" value="Peptidase_M1_pepN_Ig-like"/>
</dbReference>
<dbReference type="EMBL" id="FOSF01000084">
    <property type="protein sequence ID" value="SFK47360.1"/>
    <property type="molecule type" value="Genomic_DNA"/>
</dbReference>
<dbReference type="OrthoDB" id="100605at2"/>
<dbReference type="GO" id="GO:0008270">
    <property type="term" value="F:zinc ion binding"/>
    <property type="evidence" value="ECO:0007669"/>
    <property type="project" value="InterPro"/>
</dbReference>
<dbReference type="Gene3D" id="1.25.50.10">
    <property type="entry name" value="Peptidase M1, alanyl aminopeptidase, C-terminal domain"/>
    <property type="match status" value="1"/>
</dbReference>